<dbReference type="EMBL" id="LT962688">
    <property type="protein sequence ID" value="SOR28954.1"/>
    <property type="molecule type" value="Genomic_DNA"/>
</dbReference>
<reference evidence="2" key="1">
    <citation type="submission" date="2017-10" db="EMBL/GenBank/DDBJ databases">
        <authorList>
            <person name="Regsiter A."/>
            <person name="William W."/>
        </authorList>
    </citation>
    <scope>NUCLEOTIDE SEQUENCE [LARGE SCALE GENOMIC DNA]</scope>
</reference>
<protein>
    <submittedName>
        <fullName evidence="1">Uncharacterized protein</fullName>
    </submittedName>
</protein>
<accession>A0A2N9ANL7</accession>
<evidence type="ECO:0000313" key="2">
    <source>
        <dbReference type="Proteomes" id="UP000233769"/>
    </source>
</evidence>
<dbReference type="AlphaFoldDB" id="A0A2N9ANL7"/>
<dbReference type="Proteomes" id="UP000233769">
    <property type="component" value="Chromosome tk0001"/>
</dbReference>
<proteinExistence type="predicted"/>
<evidence type="ECO:0000313" key="1">
    <source>
        <dbReference type="EMBL" id="SOR28954.1"/>
    </source>
</evidence>
<sequence>MEGASAQTEKIGELSRLATLAAERILETQITDHRLPRDLFTALVSAAQILEEHNAPLPPLVEQVLYEAGKRFSEADAAGEATDRDPEGDGVVATLTRFLSGFRRGERGVRPGEQ</sequence>
<name>A0A2N9ANL7_METEX</name>
<gene>
    <name evidence="1" type="ORF">TK0001_2352</name>
</gene>
<organism evidence="1 2">
    <name type="scientific">Methylorubrum extorquens</name>
    <name type="common">Methylobacterium dichloromethanicum</name>
    <name type="synonym">Methylobacterium extorquens</name>
    <dbReference type="NCBI Taxonomy" id="408"/>
    <lineage>
        <taxon>Bacteria</taxon>
        <taxon>Pseudomonadati</taxon>
        <taxon>Pseudomonadota</taxon>
        <taxon>Alphaproteobacteria</taxon>
        <taxon>Hyphomicrobiales</taxon>
        <taxon>Methylobacteriaceae</taxon>
        <taxon>Methylorubrum</taxon>
    </lineage>
</organism>